<name>A0A1H0GQU2_9ACTN</name>
<evidence type="ECO:0000313" key="4">
    <source>
        <dbReference type="Proteomes" id="UP000199341"/>
    </source>
</evidence>
<feature type="compositionally biased region" description="Low complexity" evidence="1">
    <location>
        <begin position="70"/>
        <end position="98"/>
    </location>
</feature>
<accession>A0A1H0GQU2</accession>
<keyword evidence="2" id="KW-0812">Transmembrane</keyword>
<dbReference type="OrthoDB" id="4350888at2"/>
<dbReference type="AlphaFoldDB" id="A0A1H0GQU2"/>
<protein>
    <submittedName>
        <fullName evidence="3">Uncharacterized protein</fullName>
    </submittedName>
</protein>
<gene>
    <name evidence="3" type="ORF">SAMN05216259_107234</name>
</gene>
<proteinExistence type="predicted"/>
<dbReference type="EMBL" id="FNIE01000007">
    <property type="protein sequence ID" value="SDO09406.1"/>
    <property type="molecule type" value="Genomic_DNA"/>
</dbReference>
<feature type="transmembrane region" description="Helical" evidence="2">
    <location>
        <begin position="112"/>
        <end position="131"/>
    </location>
</feature>
<feature type="region of interest" description="Disordered" evidence="1">
    <location>
        <begin position="234"/>
        <end position="256"/>
    </location>
</feature>
<organism evidence="3 4">
    <name type="scientific">Actinacidiphila guanduensis</name>
    <dbReference type="NCBI Taxonomy" id="310781"/>
    <lineage>
        <taxon>Bacteria</taxon>
        <taxon>Bacillati</taxon>
        <taxon>Actinomycetota</taxon>
        <taxon>Actinomycetes</taxon>
        <taxon>Kitasatosporales</taxon>
        <taxon>Streptomycetaceae</taxon>
        <taxon>Actinacidiphila</taxon>
    </lineage>
</organism>
<dbReference type="STRING" id="310781.SAMN05216259_107234"/>
<dbReference type="Proteomes" id="UP000199341">
    <property type="component" value="Unassembled WGS sequence"/>
</dbReference>
<reference evidence="3 4" key="1">
    <citation type="submission" date="2016-10" db="EMBL/GenBank/DDBJ databases">
        <authorList>
            <person name="de Groot N.N."/>
        </authorList>
    </citation>
    <scope>NUCLEOTIDE SEQUENCE [LARGE SCALE GENOMIC DNA]</scope>
    <source>
        <strain evidence="3 4">CGMCC 4.2022</strain>
    </source>
</reference>
<keyword evidence="4" id="KW-1185">Reference proteome</keyword>
<keyword evidence="2" id="KW-1133">Transmembrane helix</keyword>
<sequence>MSFNQPPPNPYGQQPQGGGYGQPQPGGYGQPQPGYGQPQPGGYGQPQQPPAPPQGQPAYGYPQQAPPAQAPYGQPAYPQPGYGQQPPYGQVPQQGYGYPQPPQQGGNGKRNGIIIGVVVALVAVGAGVFFATKGGGGNGSSLADNGKKYKLTTPETVATDYTKSSDFGDDDGFEDSDIAKLKALGVSNPTQVSAGYVKGSEETGTLLDFAGVYGSVKDPGKVVDGMFTMLKQGTEEDKKNGTKVETSGSPESVKPAGMMSDAVMKCQQIKETDQESGQTITINTTVCVWADYSTVAYVIPIDPKAAIAGGGSAPTVADAGDLTSKVRNDAEVETGS</sequence>
<evidence type="ECO:0000313" key="3">
    <source>
        <dbReference type="EMBL" id="SDO09406.1"/>
    </source>
</evidence>
<evidence type="ECO:0000256" key="1">
    <source>
        <dbReference type="SAM" id="MobiDB-lite"/>
    </source>
</evidence>
<feature type="compositionally biased region" description="Gly residues" evidence="1">
    <location>
        <begin position="15"/>
        <end position="29"/>
    </location>
</feature>
<evidence type="ECO:0000256" key="2">
    <source>
        <dbReference type="SAM" id="Phobius"/>
    </source>
</evidence>
<feature type="compositionally biased region" description="Pro residues" evidence="1">
    <location>
        <begin position="1"/>
        <end position="10"/>
    </location>
</feature>
<feature type="region of interest" description="Disordered" evidence="1">
    <location>
        <begin position="1"/>
        <end position="107"/>
    </location>
</feature>
<keyword evidence="2" id="KW-0472">Membrane</keyword>
<dbReference type="RefSeq" id="WP_093785417.1">
    <property type="nucleotide sequence ID" value="NZ_FNIE01000007.1"/>
</dbReference>